<evidence type="ECO:0000256" key="2">
    <source>
        <dbReference type="SAM" id="MobiDB-lite"/>
    </source>
</evidence>
<evidence type="ECO:0000313" key="7">
    <source>
        <dbReference type="Proteomes" id="UP001527202"/>
    </source>
</evidence>
<dbReference type="InterPro" id="IPR051933">
    <property type="entry name" value="Resuscitation_pf_RpfB"/>
</dbReference>
<dbReference type="RefSeq" id="WP_042229347.1">
    <property type="nucleotide sequence ID" value="NZ_CP026520.1"/>
</dbReference>
<name>A0A410WSZ9_9BACL</name>
<dbReference type="PANTHER" id="PTHR39160:SF4">
    <property type="entry name" value="RESUSCITATION-PROMOTING FACTOR RPFB"/>
    <property type="match status" value="1"/>
</dbReference>
<dbReference type="GO" id="GO:0009254">
    <property type="term" value="P:peptidoglycan turnover"/>
    <property type="evidence" value="ECO:0007669"/>
    <property type="project" value="InterPro"/>
</dbReference>
<feature type="region of interest" description="Disordered" evidence="2">
    <location>
        <begin position="52"/>
        <end position="78"/>
    </location>
</feature>
<organism evidence="5 6">
    <name type="scientific">Paenibacillus chitinolyticus</name>
    <dbReference type="NCBI Taxonomy" id="79263"/>
    <lineage>
        <taxon>Bacteria</taxon>
        <taxon>Bacillati</taxon>
        <taxon>Bacillota</taxon>
        <taxon>Bacilli</taxon>
        <taxon>Bacillales</taxon>
        <taxon>Paenibacillaceae</taxon>
        <taxon>Paenibacillus</taxon>
    </lineage>
</organism>
<evidence type="ECO:0000313" key="4">
    <source>
        <dbReference type="EMBL" id="MCY9595705.1"/>
    </source>
</evidence>
<dbReference type="GO" id="GO:0019867">
    <property type="term" value="C:outer membrane"/>
    <property type="evidence" value="ECO:0007669"/>
    <property type="project" value="InterPro"/>
</dbReference>
<dbReference type="CDD" id="cd22786">
    <property type="entry name" value="DPBB_YuiC-like"/>
    <property type="match status" value="1"/>
</dbReference>
<dbReference type="InterPro" id="IPR036908">
    <property type="entry name" value="RlpA-like_sf"/>
</dbReference>
<dbReference type="Proteomes" id="UP001527202">
    <property type="component" value="Unassembled WGS sequence"/>
</dbReference>
<dbReference type="GO" id="GO:0004553">
    <property type="term" value="F:hydrolase activity, hydrolyzing O-glycosyl compounds"/>
    <property type="evidence" value="ECO:0007669"/>
    <property type="project" value="InterPro"/>
</dbReference>
<sequence length="233" mass="25221">MLPDSSNPTKWFSMVMMLNIALVLCGQDQTSLTGLTDTAALEKKIAPAISGLASRQTSEAPEKSVQSQKGTADAQAASGQSRKVSYKLMPDSSQDLSQYKAVEVVATGYYSGIESTGKNPGHPDYGITKSGIKVKRDEHSLSTIAADPRVFPIGTVLYIPGYGYGIVADTGGAIKGKKIDLYYETKDQIYKEWGKKTVNVFVVKEGTGKVTQMIWNQLVQEIFKNNPVDTPEA</sequence>
<dbReference type="PANTHER" id="PTHR39160">
    <property type="entry name" value="CELL WALL-BINDING PROTEIN YOCH"/>
    <property type="match status" value="1"/>
</dbReference>
<dbReference type="AlphaFoldDB" id="A0A410WSZ9"/>
<dbReference type="EMBL" id="CP026520">
    <property type="protein sequence ID" value="QAV17461.1"/>
    <property type="molecule type" value="Genomic_DNA"/>
</dbReference>
<feature type="domain" description="3D" evidence="3">
    <location>
        <begin position="142"/>
        <end position="203"/>
    </location>
</feature>
<proteinExistence type="predicted"/>
<accession>A0A410WSZ9</accession>
<evidence type="ECO:0000259" key="3">
    <source>
        <dbReference type="Pfam" id="PF06725"/>
    </source>
</evidence>
<dbReference type="SUPFAM" id="SSF50685">
    <property type="entry name" value="Barwin-like endoglucanases"/>
    <property type="match status" value="1"/>
</dbReference>
<dbReference type="InterPro" id="IPR010611">
    <property type="entry name" value="3D_dom"/>
</dbReference>
<dbReference type="Gene3D" id="2.40.40.10">
    <property type="entry name" value="RlpA-like domain"/>
    <property type="match status" value="1"/>
</dbReference>
<feature type="compositionally biased region" description="Polar residues" evidence="2">
    <location>
        <begin position="53"/>
        <end position="70"/>
    </location>
</feature>
<evidence type="ECO:0000313" key="6">
    <source>
        <dbReference type="Proteomes" id="UP000288943"/>
    </source>
</evidence>
<gene>
    <name evidence="4" type="ORF">M5X16_07965</name>
    <name evidence="5" type="ORF">PC41400_07205</name>
</gene>
<protein>
    <submittedName>
        <fullName evidence="4">3D domain-containing protein</fullName>
    </submittedName>
</protein>
<dbReference type="EMBL" id="JAMDMJ010000008">
    <property type="protein sequence ID" value="MCY9595705.1"/>
    <property type="molecule type" value="Genomic_DNA"/>
</dbReference>
<dbReference type="KEGG" id="pchi:PC41400_07205"/>
<reference evidence="4 7" key="2">
    <citation type="submission" date="2022-05" db="EMBL/GenBank/DDBJ databases">
        <title>Genome Sequencing of Bee-Associated Microbes.</title>
        <authorList>
            <person name="Dunlap C."/>
        </authorList>
    </citation>
    <scope>NUCLEOTIDE SEQUENCE [LARGE SCALE GENOMIC DNA]</scope>
    <source>
        <strain evidence="4 7">NRRL B-23120</strain>
    </source>
</reference>
<keyword evidence="1" id="KW-0732">Signal</keyword>
<dbReference type="Pfam" id="PF06725">
    <property type="entry name" value="3D"/>
    <property type="match status" value="1"/>
</dbReference>
<reference evidence="5 6" key="1">
    <citation type="submission" date="2018-01" db="EMBL/GenBank/DDBJ databases">
        <title>The whole genome sequencing and assembly of Paenibacillus chitinolyticus KCCM 41400 strain.</title>
        <authorList>
            <person name="Kim J.-Y."/>
            <person name="Park M.-K."/>
            <person name="Lee Y.-J."/>
            <person name="Yi H."/>
            <person name="Bahn Y.-S."/>
            <person name="Kim J.F."/>
            <person name="Lee D.-W."/>
        </authorList>
    </citation>
    <scope>NUCLEOTIDE SEQUENCE [LARGE SCALE GENOMIC DNA]</scope>
    <source>
        <strain evidence="5 6">KCCM 41400</strain>
    </source>
</reference>
<dbReference type="OrthoDB" id="9798935at2"/>
<evidence type="ECO:0000313" key="5">
    <source>
        <dbReference type="EMBL" id="QAV17461.1"/>
    </source>
</evidence>
<keyword evidence="7" id="KW-1185">Reference proteome</keyword>
<evidence type="ECO:0000256" key="1">
    <source>
        <dbReference type="ARBA" id="ARBA00022729"/>
    </source>
</evidence>
<dbReference type="Proteomes" id="UP000288943">
    <property type="component" value="Chromosome"/>
</dbReference>
<dbReference type="GeneID" id="95374606"/>